<dbReference type="InterPro" id="IPR045682">
    <property type="entry name" value="DUF6193"/>
</dbReference>
<dbReference type="Pfam" id="PF19692">
    <property type="entry name" value="DUF6193"/>
    <property type="match status" value="1"/>
</dbReference>
<dbReference type="EMBL" id="VBZC01000011">
    <property type="protein sequence ID" value="TLS45932.1"/>
    <property type="molecule type" value="Genomic_DNA"/>
</dbReference>
<dbReference type="Proteomes" id="UP000305906">
    <property type="component" value="Unassembled WGS sequence"/>
</dbReference>
<sequence length="237" mass="26184">MASDDGTSPREISDFLDSSLYPDLVELGGLTAALTHVARESGIDLGSVGSASSNRMGHLVTARVESDRGPVLIHVGSQVRWFSMSMNGDVRPWAEGGTDDLHAAVKAIDAWRNDATLSELKSRFPFMDYDELAQAMESGDHVATQWRLILRDEDRPVLRELLLEVYAHTRLRTLFPSFSMGTLRLTRDFTDRSAGQVWIAPLKDGRYRVESTTSGERVEVESVDQAIATADSFLAQP</sequence>
<dbReference type="AlphaFoldDB" id="A0A5R9FPT9"/>
<reference evidence="1 2" key="1">
    <citation type="submission" date="2019-05" db="EMBL/GenBank/DDBJ databases">
        <title>Streptomyces sp. NEAU-C151, a novel actinomycete isolated from soil.</title>
        <authorList>
            <person name="Han L."/>
            <person name="Jiang H."/>
        </authorList>
    </citation>
    <scope>NUCLEOTIDE SEQUENCE [LARGE SCALE GENOMIC DNA]</scope>
    <source>
        <strain evidence="1 2">NEAU-C151</strain>
    </source>
</reference>
<protein>
    <submittedName>
        <fullName evidence="1">Uncharacterized protein</fullName>
    </submittedName>
</protein>
<organism evidence="1 2">
    <name type="scientific">Streptomyces montanus</name>
    <dbReference type="NCBI Taxonomy" id="2580423"/>
    <lineage>
        <taxon>Bacteria</taxon>
        <taxon>Bacillati</taxon>
        <taxon>Actinomycetota</taxon>
        <taxon>Actinomycetes</taxon>
        <taxon>Kitasatosporales</taxon>
        <taxon>Streptomycetaceae</taxon>
        <taxon>Streptomyces</taxon>
    </lineage>
</organism>
<name>A0A5R9FPT9_9ACTN</name>
<dbReference type="RefSeq" id="WP_138045160.1">
    <property type="nucleotide sequence ID" value="NZ_VBZC01000011.1"/>
</dbReference>
<keyword evidence="2" id="KW-1185">Reference proteome</keyword>
<accession>A0A5R9FPT9</accession>
<evidence type="ECO:0000313" key="1">
    <source>
        <dbReference type="EMBL" id="TLS45932.1"/>
    </source>
</evidence>
<comment type="caution">
    <text evidence="1">The sequence shown here is derived from an EMBL/GenBank/DDBJ whole genome shotgun (WGS) entry which is preliminary data.</text>
</comment>
<proteinExistence type="predicted"/>
<evidence type="ECO:0000313" key="2">
    <source>
        <dbReference type="Proteomes" id="UP000305906"/>
    </source>
</evidence>
<gene>
    <name evidence="1" type="ORF">FE633_12310</name>
</gene>